<keyword evidence="3" id="KW-0964">Secreted</keyword>
<dbReference type="EMBL" id="JABWAB010000004">
    <property type="protein sequence ID" value="KAF6052490.1"/>
    <property type="molecule type" value="Genomic_DNA"/>
</dbReference>
<name>A0A8X7NML5_CANPA</name>
<evidence type="ECO:0000256" key="3">
    <source>
        <dbReference type="ARBA" id="ARBA00022525"/>
    </source>
</evidence>
<keyword evidence="2" id="KW-0134">Cell wall</keyword>
<comment type="subcellular location">
    <subcellularLocation>
        <location evidence="1">Secreted</location>
        <location evidence="1">Cell wall</location>
    </subcellularLocation>
</comment>
<feature type="compositionally biased region" description="Low complexity" evidence="6">
    <location>
        <begin position="216"/>
        <end position="250"/>
    </location>
</feature>
<evidence type="ECO:0000256" key="2">
    <source>
        <dbReference type="ARBA" id="ARBA00022512"/>
    </source>
</evidence>
<accession>A0A8X7NML5</accession>
<dbReference type="OrthoDB" id="10681568at2759"/>
<organism evidence="8 9">
    <name type="scientific">Candida parapsilosis</name>
    <name type="common">Yeast</name>
    <dbReference type="NCBI Taxonomy" id="5480"/>
    <lineage>
        <taxon>Eukaryota</taxon>
        <taxon>Fungi</taxon>
        <taxon>Dikarya</taxon>
        <taxon>Ascomycota</taxon>
        <taxon>Saccharomycotina</taxon>
        <taxon>Pichiomycetes</taxon>
        <taxon>Debaryomycetaceae</taxon>
        <taxon>Candida/Lodderomyces clade</taxon>
        <taxon>Candida</taxon>
    </lineage>
</organism>
<keyword evidence="4 7" id="KW-0732">Signal</keyword>
<dbReference type="Proteomes" id="UP000590412">
    <property type="component" value="Unassembled WGS sequence"/>
</dbReference>
<evidence type="ECO:0000313" key="9">
    <source>
        <dbReference type="Proteomes" id="UP000590412"/>
    </source>
</evidence>
<evidence type="ECO:0000313" key="8">
    <source>
        <dbReference type="EMBL" id="KAF6052490.1"/>
    </source>
</evidence>
<protein>
    <submittedName>
        <fullName evidence="8">Flocculin type 3 repeat family protein</fullName>
    </submittedName>
</protein>
<evidence type="ECO:0000256" key="1">
    <source>
        <dbReference type="ARBA" id="ARBA00004191"/>
    </source>
</evidence>
<dbReference type="GO" id="GO:0009277">
    <property type="term" value="C:fungal-type cell wall"/>
    <property type="evidence" value="ECO:0007669"/>
    <property type="project" value="UniProtKB-ARBA"/>
</dbReference>
<evidence type="ECO:0000256" key="6">
    <source>
        <dbReference type="SAM" id="MobiDB-lite"/>
    </source>
</evidence>
<feature type="chain" id="PRO_5044694579" evidence="7">
    <location>
        <begin position="19"/>
        <end position="884"/>
    </location>
</feature>
<evidence type="ECO:0000256" key="4">
    <source>
        <dbReference type="ARBA" id="ARBA00022729"/>
    </source>
</evidence>
<evidence type="ECO:0000256" key="5">
    <source>
        <dbReference type="ARBA" id="ARBA00023180"/>
    </source>
</evidence>
<proteinExistence type="predicted"/>
<dbReference type="InterPro" id="IPR025928">
    <property type="entry name" value="Flocculin_t3_rpt"/>
</dbReference>
<comment type="caution">
    <text evidence="8">The sequence shown here is derived from an EMBL/GenBank/DDBJ whole genome shotgun (WGS) entry which is preliminary data.</text>
</comment>
<sequence>MLITLLFPIYIFHSLVSAAATTTTITVPDNIIEEATIRWCPKYDLRPTEDDEIIYITYYRTTTVYWTSWTTVTKCSNNVCSQVATLTTGTGMAPAASDVVDRTTTYTVFSTTTNYYTDWDIIEYCPSTVESTGTSSIAAPSESTEDTISLSFTSTVDESTNLVVTSAPSTSEDDEEVSYVTVYSTTTSPRTIWTTITSCSENRCTLVTSLATSSSSVESIGESTSSEIRASESISTSSETEETSYSSSLEGPATSLDEISVTQISFEAQFLTTTEIGTTTITITSCSDNSCSEVVSVTGVITITDEATAYTTFCPLTSSTEGENASTVSSLFSNGASEYFSSSLALESEVVTSTVDLSRSDSSSIVVVESSSVVIESTENTSSTSESSSFDYSTSLEGPSLVDSVTTSFPVIFDVSTTSQSSIASSSMLKDKSTTTTAISFDESILNYSSSIPPLVNITSTPPLLTTTDVETTVIILSSCSSDVCSQASRTIVLSTLIEGTTVYSSPSAISRSGVESTTSVTAESSFSTTEASSSSIKSSSTYTTIAAVTYVSSTEVATSSESSLEPVVSTKSEVHTTIITITSCEDNSCTEVVHTTGLTTVTEETTIYTTYCSFPTSIEVASSEKPSVSSKAEKVVSFSTLLSPVESSVEFSSSIPPAPYSVVESRTVSYSGVEYSTSLAATVASSESISSIQSHVEKSTSTAKSTSPIKVSKVMTSVAAPTTSFVKDHSAKVIESVTESSRVATTEEATTKTTLKDIKVATSEKPQAPVTTIIFYNTEEESTTTITSTIETASHIEGTELNAPQPTPESVPEYAPQESIIPEDVTLATITTITDSTSLVYTSKESPVVSANPEAPIASTYEGSGVVNIPALAAIVGLLLSLV</sequence>
<dbReference type="Pfam" id="PF13928">
    <property type="entry name" value="Flocculin_t3"/>
    <property type="match status" value="2"/>
</dbReference>
<keyword evidence="5" id="KW-0325">Glycoprotein</keyword>
<dbReference type="AlphaFoldDB" id="A0A8X7NML5"/>
<evidence type="ECO:0000256" key="7">
    <source>
        <dbReference type="SAM" id="SignalP"/>
    </source>
</evidence>
<feature type="region of interest" description="Disordered" evidence="6">
    <location>
        <begin position="216"/>
        <end position="252"/>
    </location>
</feature>
<gene>
    <name evidence="8" type="ORF">FOB60_002746</name>
</gene>
<reference evidence="8" key="1">
    <citation type="submission" date="2020-03" db="EMBL/GenBank/DDBJ databases">
        <title>FDA dAtabase for Regulatory Grade micrObial Sequences (FDA-ARGOS): Supporting development and validation of Infectious Disease Dx tests.</title>
        <authorList>
            <person name="Campos J."/>
            <person name="Goldberg B."/>
            <person name="Tallon L."/>
            <person name="Sadzewicz L."/>
            <person name="Vavikolanu K."/>
            <person name="Mehta A."/>
            <person name="Aluvathingal J."/>
            <person name="Nadendla S."/>
            <person name="Nandy P."/>
            <person name="Geyer C."/>
            <person name="Yan Y."/>
            <person name="Sichtig H."/>
        </authorList>
    </citation>
    <scope>NUCLEOTIDE SEQUENCE [LARGE SCALE GENOMIC DNA]</scope>
    <source>
        <strain evidence="8">FDAARGOS_652</strain>
    </source>
</reference>
<feature type="signal peptide" evidence="7">
    <location>
        <begin position="1"/>
        <end position="18"/>
    </location>
</feature>